<organism evidence="7 8">
    <name type="scientific">Candidatus Magasanikbacteria bacterium RIFCSPLOWO2_02_FULL_44_11</name>
    <dbReference type="NCBI Taxonomy" id="1798689"/>
    <lineage>
        <taxon>Bacteria</taxon>
        <taxon>Candidatus Magasanikiibacteriota</taxon>
    </lineage>
</organism>
<reference evidence="7 8" key="1">
    <citation type="journal article" date="2016" name="Nat. Commun.">
        <title>Thousands of microbial genomes shed light on interconnected biogeochemical processes in an aquifer system.</title>
        <authorList>
            <person name="Anantharaman K."/>
            <person name="Brown C.T."/>
            <person name="Hug L.A."/>
            <person name="Sharon I."/>
            <person name="Castelle C.J."/>
            <person name="Probst A.J."/>
            <person name="Thomas B.C."/>
            <person name="Singh A."/>
            <person name="Wilkins M.J."/>
            <person name="Karaoz U."/>
            <person name="Brodie E.L."/>
            <person name="Williams K.H."/>
            <person name="Hubbard S.S."/>
            <person name="Banfield J.F."/>
        </authorList>
    </citation>
    <scope>NUCLEOTIDE SEQUENCE [LARGE SCALE GENOMIC DNA]</scope>
</reference>
<dbReference type="InterPro" id="IPR012340">
    <property type="entry name" value="NA-bd_OB-fold"/>
</dbReference>
<feature type="binding site" evidence="4">
    <location>
        <position position="312"/>
    </location>
    <ligand>
        <name>S-adenosyl-L-methionine</name>
        <dbReference type="ChEBI" id="CHEBI:59789"/>
    </ligand>
</feature>
<dbReference type="Pfam" id="PF01938">
    <property type="entry name" value="TRAM"/>
    <property type="match status" value="1"/>
</dbReference>
<gene>
    <name evidence="7" type="ORF">A3I29_05065</name>
</gene>
<dbReference type="Gene3D" id="2.40.50.1070">
    <property type="match status" value="1"/>
</dbReference>
<dbReference type="InterPro" id="IPR030390">
    <property type="entry name" value="MeTrfase_TrmA_AS"/>
</dbReference>
<dbReference type="Pfam" id="PF05958">
    <property type="entry name" value="tRNA_U5-meth_tr"/>
    <property type="match status" value="1"/>
</dbReference>
<dbReference type="PROSITE" id="PS01230">
    <property type="entry name" value="TRMA_1"/>
    <property type="match status" value="1"/>
</dbReference>
<accession>A0A1F6NAA6</accession>
<sequence length="426" mass="47640">MDTRITIEKLVTGGQGLGRLDQKIAFIWGALPGEDVEFRIIKKKKQFVEGVITKVFTSAVYRELPREEHYLICSPWQTIQFAEENTWKIKIAKETYLRLGDLAAPDDLQIFTDGVEYNYRNKLEFSFTTNESGMLSLGFHERGSLWKTVAVPGCALGTNSINTTAPAIVTWLQSQSITSKQMKSVIVRSNQQGQTIAALFLKDRLAFSSFPIRPPEWLGFQIYFSNPLSPASVPTELVYSDGDVTLTDDIDGKKCRYGLLSFFQINVPVFLKAVSDIGTFIEPGSKVVDYYSGVGSIGISIAAKCSELTLVENNNEAAAFAAENITRNGLKTVKVSGLAAEQEAEPITKESVVIIDPPRIGLHKKMVEVLLNKQPRRIIYLSCDLATQARDVRLLTPLYQPVFWKLYNFFPKTPHIEGLIILERRG</sequence>
<comment type="caution">
    <text evidence="7">The sequence shown here is derived from an EMBL/GenBank/DDBJ whole genome shotgun (WGS) entry which is preliminary data.</text>
</comment>
<dbReference type="PANTHER" id="PTHR11061:SF30">
    <property type="entry name" value="TRNA (URACIL(54)-C(5))-METHYLTRANSFERASE"/>
    <property type="match status" value="1"/>
</dbReference>
<keyword evidence="1 4" id="KW-0489">Methyltransferase</keyword>
<dbReference type="InterPro" id="IPR029063">
    <property type="entry name" value="SAM-dependent_MTases_sf"/>
</dbReference>
<evidence type="ECO:0000256" key="4">
    <source>
        <dbReference type="PROSITE-ProRule" id="PRU01024"/>
    </source>
</evidence>
<dbReference type="Gene3D" id="3.40.50.150">
    <property type="entry name" value="Vaccinia Virus protein VP39"/>
    <property type="match status" value="1"/>
</dbReference>
<dbReference type="AlphaFoldDB" id="A0A1F6NAA6"/>
<evidence type="ECO:0000256" key="2">
    <source>
        <dbReference type="ARBA" id="ARBA00022679"/>
    </source>
</evidence>
<name>A0A1F6NAA6_9BACT</name>
<comment type="similarity">
    <text evidence="4">Belongs to the class I-like SAM-binding methyltransferase superfamily. RNA M5U methyltransferase family.</text>
</comment>
<feature type="domain" description="TRAM" evidence="6">
    <location>
        <begin position="1"/>
        <end position="54"/>
    </location>
</feature>
<dbReference type="PANTHER" id="PTHR11061">
    <property type="entry name" value="RNA M5U METHYLTRANSFERASE"/>
    <property type="match status" value="1"/>
</dbReference>
<dbReference type="SUPFAM" id="SSF50249">
    <property type="entry name" value="Nucleic acid-binding proteins"/>
    <property type="match status" value="1"/>
</dbReference>
<feature type="active site" description="Nucleophile" evidence="4">
    <location>
        <position position="383"/>
    </location>
</feature>
<dbReference type="InterPro" id="IPR002792">
    <property type="entry name" value="TRAM_dom"/>
</dbReference>
<feature type="binding site" evidence="4">
    <location>
        <position position="264"/>
    </location>
    <ligand>
        <name>S-adenosyl-L-methionine</name>
        <dbReference type="ChEBI" id="CHEBI:59789"/>
    </ligand>
</feature>
<evidence type="ECO:0000256" key="5">
    <source>
        <dbReference type="PROSITE-ProRule" id="PRU10015"/>
    </source>
</evidence>
<dbReference type="InterPro" id="IPR010280">
    <property type="entry name" value="U5_MeTrfase_fam"/>
</dbReference>
<dbReference type="GO" id="GO:0070475">
    <property type="term" value="P:rRNA base methylation"/>
    <property type="evidence" value="ECO:0007669"/>
    <property type="project" value="TreeGrafter"/>
</dbReference>
<protein>
    <recommendedName>
        <fullName evidence="6">TRAM domain-containing protein</fullName>
    </recommendedName>
</protein>
<dbReference type="EMBL" id="MFQK01000023">
    <property type="protein sequence ID" value="OGH80856.1"/>
    <property type="molecule type" value="Genomic_DNA"/>
</dbReference>
<keyword evidence="2 4" id="KW-0808">Transferase</keyword>
<dbReference type="Proteomes" id="UP000178726">
    <property type="component" value="Unassembled WGS sequence"/>
</dbReference>
<evidence type="ECO:0000256" key="1">
    <source>
        <dbReference type="ARBA" id="ARBA00022603"/>
    </source>
</evidence>
<evidence type="ECO:0000313" key="7">
    <source>
        <dbReference type="EMBL" id="OGH80856.1"/>
    </source>
</evidence>
<dbReference type="Gene3D" id="2.40.50.140">
    <property type="entry name" value="Nucleic acid-binding proteins"/>
    <property type="match status" value="1"/>
</dbReference>
<evidence type="ECO:0000313" key="8">
    <source>
        <dbReference type="Proteomes" id="UP000178726"/>
    </source>
</evidence>
<dbReference type="GO" id="GO:0070041">
    <property type="term" value="F:rRNA (uridine-C5-)-methyltransferase activity"/>
    <property type="evidence" value="ECO:0007669"/>
    <property type="project" value="TreeGrafter"/>
</dbReference>
<dbReference type="STRING" id="1798689.A3I29_05065"/>
<feature type="binding site" evidence="4">
    <location>
        <position position="291"/>
    </location>
    <ligand>
        <name>S-adenosyl-L-methionine</name>
        <dbReference type="ChEBI" id="CHEBI:59789"/>
    </ligand>
</feature>
<dbReference type="PROSITE" id="PS50926">
    <property type="entry name" value="TRAM"/>
    <property type="match status" value="1"/>
</dbReference>
<feature type="active site" evidence="5">
    <location>
        <position position="383"/>
    </location>
</feature>
<feature type="binding site" evidence="4">
    <location>
        <position position="356"/>
    </location>
    <ligand>
        <name>S-adenosyl-L-methionine</name>
        <dbReference type="ChEBI" id="CHEBI:59789"/>
    </ligand>
</feature>
<proteinExistence type="inferred from homology"/>
<keyword evidence="3 4" id="KW-0949">S-adenosyl-L-methionine</keyword>
<dbReference type="SUPFAM" id="SSF53335">
    <property type="entry name" value="S-adenosyl-L-methionine-dependent methyltransferases"/>
    <property type="match status" value="1"/>
</dbReference>
<evidence type="ECO:0000256" key="3">
    <source>
        <dbReference type="ARBA" id="ARBA00022691"/>
    </source>
</evidence>
<evidence type="ECO:0000259" key="6">
    <source>
        <dbReference type="PROSITE" id="PS50926"/>
    </source>
</evidence>
<dbReference type="PROSITE" id="PS51687">
    <property type="entry name" value="SAM_MT_RNA_M5U"/>
    <property type="match status" value="1"/>
</dbReference>